<dbReference type="STRING" id="407821.A0A087UN86"/>
<keyword evidence="2 4" id="KW-0863">Zinc-finger</keyword>
<dbReference type="GO" id="GO:0008270">
    <property type="term" value="F:zinc ion binding"/>
    <property type="evidence" value="ECO:0007669"/>
    <property type="project" value="UniProtKB-KW"/>
</dbReference>
<dbReference type="EMBL" id="KK120689">
    <property type="protein sequence ID" value="KFM78825.1"/>
    <property type="molecule type" value="Genomic_DNA"/>
</dbReference>
<dbReference type="Gene3D" id="3.30.40.10">
    <property type="entry name" value="Zinc/RING finger domain, C3HC4 (zinc finger)"/>
    <property type="match status" value="1"/>
</dbReference>
<evidence type="ECO:0000256" key="2">
    <source>
        <dbReference type="ARBA" id="ARBA00022771"/>
    </source>
</evidence>
<protein>
    <submittedName>
        <fullName evidence="6">Breast cancer type 1 susceptibility protein-like protein</fullName>
    </submittedName>
</protein>
<evidence type="ECO:0000256" key="1">
    <source>
        <dbReference type="ARBA" id="ARBA00022723"/>
    </source>
</evidence>
<accession>A0A087UN86</accession>
<dbReference type="Pfam" id="PF00097">
    <property type="entry name" value="zf-C3HC4"/>
    <property type="match status" value="1"/>
</dbReference>
<evidence type="ECO:0000313" key="7">
    <source>
        <dbReference type="Proteomes" id="UP000054359"/>
    </source>
</evidence>
<evidence type="ECO:0000256" key="3">
    <source>
        <dbReference type="ARBA" id="ARBA00022833"/>
    </source>
</evidence>
<keyword evidence="3" id="KW-0862">Zinc</keyword>
<dbReference type="InterPro" id="IPR018957">
    <property type="entry name" value="Znf_C3HC4_RING-type"/>
</dbReference>
<feature type="non-terminal residue" evidence="6">
    <location>
        <position position="49"/>
    </location>
</feature>
<dbReference type="OrthoDB" id="6426450at2759"/>
<dbReference type="Proteomes" id="UP000054359">
    <property type="component" value="Unassembled WGS sequence"/>
</dbReference>
<feature type="domain" description="RING-type" evidence="5">
    <location>
        <begin position="9"/>
        <end position="34"/>
    </location>
</feature>
<reference evidence="6 7" key="1">
    <citation type="submission" date="2013-11" db="EMBL/GenBank/DDBJ databases">
        <title>Genome sequencing of Stegodyphus mimosarum.</title>
        <authorList>
            <person name="Bechsgaard J."/>
        </authorList>
    </citation>
    <scope>NUCLEOTIDE SEQUENCE [LARGE SCALE GENOMIC DNA]</scope>
</reference>
<evidence type="ECO:0000313" key="6">
    <source>
        <dbReference type="EMBL" id="KFM78825.1"/>
    </source>
</evidence>
<keyword evidence="1" id="KW-0479">Metal-binding</keyword>
<dbReference type="InterPro" id="IPR017907">
    <property type="entry name" value="Znf_RING_CS"/>
</dbReference>
<name>A0A087UN86_STEMI</name>
<dbReference type="InterPro" id="IPR001841">
    <property type="entry name" value="Znf_RING"/>
</dbReference>
<evidence type="ECO:0000259" key="5">
    <source>
        <dbReference type="PROSITE" id="PS50089"/>
    </source>
</evidence>
<dbReference type="PROSITE" id="PS00518">
    <property type="entry name" value="ZF_RING_1"/>
    <property type="match status" value="1"/>
</dbReference>
<proteinExistence type="predicted"/>
<organism evidence="6 7">
    <name type="scientific">Stegodyphus mimosarum</name>
    <name type="common">African social velvet spider</name>
    <dbReference type="NCBI Taxonomy" id="407821"/>
    <lineage>
        <taxon>Eukaryota</taxon>
        <taxon>Metazoa</taxon>
        <taxon>Ecdysozoa</taxon>
        <taxon>Arthropoda</taxon>
        <taxon>Chelicerata</taxon>
        <taxon>Arachnida</taxon>
        <taxon>Araneae</taxon>
        <taxon>Araneomorphae</taxon>
        <taxon>Entelegynae</taxon>
        <taxon>Eresoidea</taxon>
        <taxon>Eresidae</taxon>
        <taxon>Stegodyphus</taxon>
    </lineage>
</organism>
<sequence>MQTPMSTGCGHFFCRFCITELLNSKYRAPCPLCKKSFTRRYLLLATYFS</sequence>
<keyword evidence="7" id="KW-1185">Reference proteome</keyword>
<gene>
    <name evidence="6" type="ORF">X975_24831</name>
</gene>
<dbReference type="PROSITE" id="PS50089">
    <property type="entry name" value="ZF_RING_2"/>
    <property type="match status" value="1"/>
</dbReference>
<evidence type="ECO:0000256" key="4">
    <source>
        <dbReference type="PROSITE-ProRule" id="PRU00175"/>
    </source>
</evidence>
<dbReference type="SUPFAM" id="SSF57850">
    <property type="entry name" value="RING/U-box"/>
    <property type="match status" value="1"/>
</dbReference>
<dbReference type="InterPro" id="IPR013083">
    <property type="entry name" value="Znf_RING/FYVE/PHD"/>
</dbReference>
<dbReference type="AlphaFoldDB" id="A0A087UN86"/>